<dbReference type="GO" id="GO:0009307">
    <property type="term" value="P:DNA restriction-modification system"/>
    <property type="evidence" value="ECO:0007669"/>
    <property type="project" value="UniProtKB-KW"/>
</dbReference>
<dbReference type="PANTHER" id="PTHR42933">
    <property type="entry name" value="SLR6095 PROTEIN"/>
    <property type="match status" value="1"/>
</dbReference>
<dbReference type="GO" id="GO:0008170">
    <property type="term" value="F:N-methyltransferase activity"/>
    <property type="evidence" value="ECO:0007669"/>
    <property type="project" value="InterPro"/>
</dbReference>
<name>A0A928GIG2_XYLRU</name>
<comment type="similarity">
    <text evidence="1">Belongs to the N(4)/N(6)-methyltransferase family.</text>
</comment>
<evidence type="ECO:0000256" key="6">
    <source>
        <dbReference type="ARBA" id="ARBA00022747"/>
    </source>
</evidence>
<dbReference type="InterPro" id="IPR038333">
    <property type="entry name" value="T1MK-like_N_sf"/>
</dbReference>
<evidence type="ECO:0000256" key="1">
    <source>
        <dbReference type="ARBA" id="ARBA00006594"/>
    </source>
</evidence>
<dbReference type="InterPro" id="IPR029063">
    <property type="entry name" value="SAM-dependent_MTases_sf"/>
</dbReference>
<dbReference type="Pfam" id="PF02384">
    <property type="entry name" value="N6_Mtase"/>
    <property type="match status" value="1"/>
</dbReference>
<dbReference type="SUPFAM" id="SSF53335">
    <property type="entry name" value="S-adenosyl-L-methionine-dependent methyltransferases"/>
    <property type="match status" value="1"/>
</dbReference>
<comment type="catalytic activity">
    <reaction evidence="7">
        <text>a 2'-deoxyadenosine in DNA + S-adenosyl-L-methionine = an N(6)-methyl-2'-deoxyadenosine in DNA + S-adenosyl-L-homocysteine + H(+)</text>
        <dbReference type="Rhea" id="RHEA:15197"/>
        <dbReference type="Rhea" id="RHEA-COMP:12418"/>
        <dbReference type="Rhea" id="RHEA-COMP:12419"/>
        <dbReference type="ChEBI" id="CHEBI:15378"/>
        <dbReference type="ChEBI" id="CHEBI:57856"/>
        <dbReference type="ChEBI" id="CHEBI:59789"/>
        <dbReference type="ChEBI" id="CHEBI:90615"/>
        <dbReference type="ChEBI" id="CHEBI:90616"/>
        <dbReference type="EC" id="2.1.1.72"/>
    </reaction>
</comment>
<evidence type="ECO:0000256" key="5">
    <source>
        <dbReference type="ARBA" id="ARBA00022691"/>
    </source>
</evidence>
<dbReference type="Gene3D" id="3.40.50.150">
    <property type="entry name" value="Vaccinia Virus protein VP39"/>
    <property type="match status" value="1"/>
</dbReference>
<evidence type="ECO:0000256" key="2">
    <source>
        <dbReference type="ARBA" id="ARBA00011900"/>
    </source>
</evidence>
<feature type="domain" description="DNA methylase adenine-specific" evidence="8">
    <location>
        <begin position="163"/>
        <end position="451"/>
    </location>
</feature>
<evidence type="ECO:0000313" key="10">
    <source>
        <dbReference type="EMBL" id="MBE6265938.1"/>
    </source>
</evidence>
<dbReference type="InterPro" id="IPR003356">
    <property type="entry name" value="DNA_methylase_A-5"/>
</dbReference>
<evidence type="ECO:0000259" key="8">
    <source>
        <dbReference type="Pfam" id="PF02384"/>
    </source>
</evidence>
<dbReference type="InterPro" id="IPR051537">
    <property type="entry name" value="DNA_Adenine_Mtase"/>
</dbReference>
<protein>
    <recommendedName>
        <fullName evidence="2">site-specific DNA-methyltransferase (adenine-specific)</fullName>
        <ecNumber evidence="2">2.1.1.72</ecNumber>
    </recommendedName>
</protein>
<evidence type="ECO:0000256" key="4">
    <source>
        <dbReference type="ARBA" id="ARBA00022679"/>
    </source>
</evidence>
<keyword evidence="3 10" id="KW-0489">Methyltransferase</keyword>
<dbReference type="Gene3D" id="1.20.1260.30">
    <property type="match status" value="1"/>
</dbReference>
<dbReference type="GO" id="GO:0009007">
    <property type="term" value="F:site-specific DNA-methyltransferase (adenine-specific) activity"/>
    <property type="evidence" value="ECO:0007669"/>
    <property type="project" value="UniProtKB-EC"/>
</dbReference>
<accession>A0A928GIG2</accession>
<evidence type="ECO:0000259" key="9">
    <source>
        <dbReference type="Pfam" id="PF12161"/>
    </source>
</evidence>
<dbReference type="Pfam" id="PF12161">
    <property type="entry name" value="HsdM_N"/>
    <property type="match status" value="1"/>
</dbReference>
<evidence type="ECO:0000256" key="3">
    <source>
        <dbReference type="ARBA" id="ARBA00022603"/>
    </source>
</evidence>
<comment type="caution">
    <text evidence="10">The sequence shown here is derived from an EMBL/GenBank/DDBJ whole genome shotgun (WGS) entry which is preliminary data.</text>
</comment>
<reference evidence="10" key="1">
    <citation type="submission" date="2019-04" db="EMBL/GenBank/DDBJ databases">
        <title>Evolution of Biomass-Degrading Anaerobic Consortia Revealed by Metagenomics.</title>
        <authorList>
            <person name="Peng X."/>
        </authorList>
    </citation>
    <scope>NUCLEOTIDE SEQUENCE</scope>
    <source>
        <strain evidence="10">SIG141</strain>
    </source>
</reference>
<dbReference type="EC" id="2.1.1.72" evidence="2"/>
<gene>
    <name evidence="10" type="ORF">E7102_05660</name>
</gene>
<dbReference type="GO" id="GO:0032259">
    <property type="term" value="P:methylation"/>
    <property type="evidence" value="ECO:0007669"/>
    <property type="project" value="UniProtKB-KW"/>
</dbReference>
<proteinExistence type="inferred from homology"/>
<dbReference type="PANTHER" id="PTHR42933:SF4">
    <property type="entry name" value="TYPE I RESTRICTION ENZYME ECOKI METHYLASE SUBUNIT"/>
    <property type="match status" value="1"/>
</dbReference>
<dbReference type="EMBL" id="SUYD01000005">
    <property type="protein sequence ID" value="MBE6265938.1"/>
    <property type="molecule type" value="Genomic_DNA"/>
</dbReference>
<sequence length="517" mass="59485">MAVGNLVKRIQQKMRQDAGINGDAQRIEQMVWMFFLKVYDAQEYEWEIDAEDNGETYQSIIPEALRWRNWAPSRDENGMIKSDFMTGEKLLNFVNNTLFPVLQGKESLDGQYKGIHIKRESKRHEAIVQEVFNEANQYMKNGQLLRDVIDIIDDVNLMDNEESHAFGDIYEGILRDLQAAGNAGEFYTPRAVTDFTVEKLDPRLGELMGDLACGTCGFLVSGLNYLEKQKKTARDEELFQQSVLGQEWKPFPYLLGVTNIMLHGIKEPMMHHMDSLSHPMSDYMDEGKLNTIAMNPPFGGATDSTTAKNFKQEYRSSETADLFMVLIMQRLAENGRAGVVLPDGFLFGTDGPKLAIKTRLLKEFNLHTIIRLPGSVFAPYTSIATNILFFNNAPAEDAPEGFATAKTWFYRLDMPEGYKHFSKTKRMLAEHFNPVREWWDNRQELEDGEKSRAFTPQELIDLQCNFDQCKFPKDEEEILSPKELITNYKQRRKELDNQIDRTLSKIEEMLGIKIEEL</sequence>
<dbReference type="PRINTS" id="PR00507">
    <property type="entry name" value="N12N6MTFRASE"/>
</dbReference>
<evidence type="ECO:0000313" key="11">
    <source>
        <dbReference type="Proteomes" id="UP000763088"/>
    </source>
</evidence>
<feature type="domain" description="N6 adenine-specific DNA methyltransferase N-terminal" evidence="9">
    <location>
        <begin position="5"/>
        <end position="152"/>
    </location>
</feature>
<dbReference type="AlphaFoldDB" id="A0A928GIG2"/>
<organism evidence="10 11">
    <name type="scientific">Xylanibacter ruminicola</name>
    <name type="common">Prevotella ruminicola</name>
    <dbReference type="NCBI Taxonomy" id="839"/>
    <lineage>
        <taxon>Bacteria</taxon>
        <taxon>Pseudomonadati</taxon>
        <taxon>Bacteroidota</taxon>
        <taxon>Bacteroidia</taxon>
        <taxon>Bacteroidales</taxon>
        <taxon>Prevotellaceae</taxon>
        <taxon>Xylanibacter</taxon>
    </lineage>
</organism>
<dbReference type="InterPro" id="IPR022749">
    <property type="entry name" value="D12N6_MeTrfase_N"/>
</dbReference>
<dbReference type="Proteomes" id="UP000763088">
    <property type="component" value="Unassembled WGS sequence"/>
</dbReference>
<keyword evidence="4" id="KW-0808">Transferase</keyword>
<keyword evidence="6" id="KW-0680">Restriction system</keyword>
<evidence type="ECO:0000256" key="7">
    <source>
        <dbReference type="ARBA" id="ARBA00047942"/>
    </source>
</evidence>
<dbReference type="GO" id="GO:0003677">
    <property type="term" value="F:DNA binding"/>
    <property type="evidence" value="ECO:0007669"/>
    <property type="project" value="InterPro"/>
</dbReference>
<keyword evidence="5" id="KW-0949">S-adenosyl-L-methionine</keyword>